<keyword evidence="3" id="KW-1185">Reference proteome</keyword>
<organism evidence="2 3">
    <name type="scientific">Henosepilachna vigintioctopunctata</name>
    <dbReference type="NCBI Taxonomy" id="420089"/>
    <lineage>
        <taxon>Eukaryota</taxon>
        <taxon>Metazoa</taxon>
        <taxon>Ecdysozoa</taxon>
        <taxon>Arthropoda</taxon>
        <taxon>Hexapoda</taxon>
        <taxon>Insecta</taxon>
        <taxon>Pterygota</taxon>
        <taxon>Neoptera</taxon>
        <taxon>Endopterygota</taxon>
        <taxon>Coleoptera</taxon>
        <taxon>Polyphaga</taxon>
        <taxon>Cucujiformia</taxon>
        <taxon>Coccinelloidea</taxon>
        <taxon>Coccinellidae</taxon>
        <taxon>Epilachninae</taxon>
        <taxon>Epilachnini</taxon>
        <taxon>Henosepilachna</taxon>
    </lineage>
</organism>
<evidence type="ECO:0000313" key="2">
    <source>
        <dbReference type="EMBL" id="KAK9886681.1"/>
    </source>
</evidence>
<feature type="compositionally biased region" description="Basic residues" evidence="1">
    <location>
        <begin position="49"/>
        <end position="63"/>
    </location>
</feature>
<dbReference type="AlphaFoldDB" id="A0AAW1V3K2"/>
<gene>
    <name evidence="2" type="ORF">WA026_017601</name>
</gene>
<name>A0AAW1V3K2_9CUCU</name>
<feature type="compositionally biased region" description="Polar residues" evidence="1">
    <location>
        <begin position="88"/>
        <end position="103"/>
    </location>
</feature>
<feature type="region of interest" description="Disordered" evidence="1">
    <location>
        <begin position="42"/>
        <end position="113"/>
    </location>
</feature>
<evidence type="ECO:0000256" key="1">
    <source>
        <dbReference type="SAM" id="MobiDB-lite"/>
    </source>
</evidence>
<dbReference type="EMBL" id="JARQZJ010000101">
    <property type="protein sequence ID" value="KAK9886681.1"/>
    <property type="molecule type" value="Genomic_DNA"/>
</dbReference>
<sequence length="113" mass="12936">MSILESMERLFCPGEVIFIGPFGEGNILQEIDGVVKSQDQCLDKDNVKPKKTSRNNSNKKKLTKTSSTNVKRQDQFLDQDVVMPRRTLPNSSSNNKMTKNISIEVQKRRHKQN</sequence>
<proteinExistence type="predicted"/>
<accession>A0AAW1V3K2</accession>
<comment type="caution">
    <text evidence="2">The sequence shown here is derived from an EMBL/GenBank/DDBJ whole genome shotgun (WGS) entry which is preliminary data.</text>
</comment>
<dbReference type="Proteomes" id="UP001431783">
    <property type="component" value="Unassembled WGS sequence"/>
</dbReference>
<reference evidence="2 3" key="1">
    <citation type="submission" date="2023-03" db="EMBL/GenBank/DDBJ databases">
        <title>Genome insight into feeding habits of ladybird beetles.</title>
        <authorList>
            <person name="Li H.-S."/>
            <person name="Huang Y.-H."/>
            <person name="Pang H."/>
        </authorList>
    </citation>
    <scope>NUCLEOTIDE SEQUENCE [LARGE SCALE GENOMIC DNA]</scope>
    <source>
        <strain evidence="2">SYSU_2023b</strain>
        <tissue evidence="2">Whole body</tissue>
    </source>
</reference>
<evidence type="ECO:0000313" key="3">
    <source>
        <dbReference type="Proteomes" id="UP001431783"/>
    </source>
</evidence>
<protein>
    <submittedName>
        <fullName evidence="2">Uncharacterized protein</fullName>
    </submittedName>
</protein>